<accession>A0A8H7PK82</accession>
<dbReference type="AlphaFoldDB" id="A0A8H7PK82"/>
<evidence type="ECO:0000313" key="2">
    <source>
        <dbReference type="Proteomes" id="UP000654370"/>
    </source>
</evidence>
<dbReference type="InterPro" id="IPR016181">
    <property type="entry name" value="Acyl_CoA_acyltransferase"/>
</dbReference>
<dbReference type="EMBL" id="JAEPQZ010000011">
    <property type="protein sequence ID" value="KAG2175562.1"/>
    <property type="molecule type" value="Genomic_DNA"/>
</dbReference>
<organism evidence="1 2">
    <name type="scientific">Mortierella isabellina</name>
    <name type="common">Filamentous fungus</name>
    <name type="synonym">Umbelopsis isabellina</name>
    <dbReference type="NCBI Taxonomy" id="91625"/>
    <lineage>
        <taxon>Eukaryota</taxon>
        <taxon>Fungi</taxon>
        <taxon>Fungi incertae sedis</taxon>
        <taxon>Mucoromycota</taxon>
        <taxon>Mucoromycotina</taxon>
        <taxon>Umbelopsidomycetes</taxon>
        <taxon>Umbelopsidales</taxon>
        <taxon>Umbelopsidaceae</taxon>
        <taxon>Umbelopsis</taxon>
    </lineage>
</organism>
<evidence type="ECO:0000313" key="1">
    <source>
        <dbReference type="EMBL" id="KAG2175562.1"/>
    </source>
</evidence>
<name>A0A8H7PK82_MORIS</name>
<dbReference type="SUPFAM" id="SSF55729">
    <property type="entry name" value="Acyl-CoA N-acyltransferases (Nat)"/>
    <property type="match status" value="1"/>
</dbReference>
<keyword evidence="2" id="KW-1185">Reference proteome</keyword>
<gene>
    <name evidence="1" type="ORF">INT43_001209</name>
</gene>
<dbReference type="Gene3D" id="3.40.630.30">
    <property type="match status" value="1"/>
</dbReference>
<dbReference type="OrthoDB" id="61113at2759"/>
<comment type="caution">
    <text evidence="1">The sequence shown here is derived from an EMBL/GenBank/DDBJ whole genome shotgun (WGS) entry which is preliminary data.</text>
</comment>
<sequence length="205" mass="22628">MIQAKLTALSSFFLDADNEAAHTLTEAYRGSNALYYNHQNSKDSSDTSFALFKAIIRSLSLASRDFAMQVEGCKGVILWSSSNCENQYKALKWKLPMILGLNKALVSSNSILRGVILQEQNKGYGTALMEYVLNKADEAGLPVCAEIAEPSMMSLFSHFDFIERGMVSISKNTTIHIMVRNPKGNSESFKTLDIRPGRRGSDASV</sequence>
<evidence type="ECO:0008006" key="3">
    <source>
        <dbReference type="Google" id="ProtNLM"/>
    </source>
</evidence>
<protein>
    <recommendedName>
        <fullName evidence="3">N-acetyltransferase domain-containing protein</fullName>
    </recommendedName>
</protein>
<dbReference type="Proteomes" id="UP000654370">
    <property type="component" value="Unassembled WGS sequence"/>
</dbReference>
<proteinExistence type="predicted"/>
<reference evidence="1" key="1">
    <citation type="submission" date="2020-12" db="EMBL/GenBank/DDBJ databases">
        <title>Metabolic potential, ecology and presence of endohyphal bacteria is reflected in genomic diversity of Mucoromycotina.</title>
        <authorList>
            <person name="Muszewska A."/>
            <person name="Okrasinska A."/>
            <person name="Steczkiewicz K."/>
            <person name="Drgas O."/>
            <person name="Orlowska M."/>
            <person name="Perlinska-Lenart U."/>
            <person name="Aleksandrzak-Piekarczyk T."/>
            <person name="Szatraj K."/>
            <person name="Zielenkiewicz U."/>
            <person name="Pilsyk S."/>
            <person name="Malc E."/>
            <person name="Mieczkowski P."/>
            <person name="Kruszewska J.S."/>
            <person name="Biernat P."/>
            <person name="Pawlowska J."/>
        </authorList>
    </citation>
    <scope>NUCLEOTIDE SEQUENCE</scope>
    <source>
        <strain evidence="1">WA0000067209</strain>
    </source>
</reference>